<reference evidence="1" key="1">
    <citation type="submission" date="2012-11" db="EMBL/GenBank/DDBJ databases">
        <title>Dependencies among metagenomic species, viruses, plasmids and units of genetic variation.</title>
        <authorList>
            <person name="Nielsen H.B."/>
            <person name="Almeida M."/>
            <person name="Juncker A.S."/>
            <person name="Rasmussen S."/>
            <person name="Li J."/>
            <person name="Sunagawa S."/>
            <person name="Plichta D."/>
            <person name="Gautier L."/>
            <person name="Le Chatelier E."/>
            <person name="Peletier E."/>
            <person name="Bonde I."/>
            <person name="Nielsen T."/>
            <person name="Manichanh C."/>
            <person name="Arumugam M."/>
            <person name="Batto J."/>
            <person name="Santos M.B.Q.D."/>
            <person name="Blom N."/>
            <person name="Borruel N."/>
            <person name="Burgdorf K.S."/>
            <person name="Boumezbeur F."/>
            <person name="Casellas F."/>
            <person name="Dore J."/>
            <person name="Guarner F."/>
            <person name="Hansen T."/>
            <person name="Hildebrand F."/>
            <person name="Kaas R.S."/>
            <person name="Kennedy S."/>
            <person name="Kristiansen K."/>
            <person name="Kultima J.R."/>
            <person name="Leonard P."/>
            <person name="Levenez F."/>
            <person name="Lund O."/>
            <person name="Moumen B."/>
            <person name="Le Paslier D."/>
            <person name="Pons N."/>
            <person name="Pedersen O."/>
            <person name="Prifti E."/>
            <person name="Qin J."/>
            <person name="Raes J."/>
            <person name="Tap J."/>
            <person name="Tims S."/>
            <person name="Ussery D.W."/>
            <person name="Yamada T."/>
            <person name="MetaHit consortium"/>
            <person name="Renault P."/>
            <person name="Sicheritz-Ponten T."/>
            <person name="Bork P."/>
            <person name="Wang J."/>
            <person name="Brunak S."/>
            <person name="Ehrlich S.D."/>
        </authorList>
    </citation>
    <scope>NUCLEOTIDE SEQUENCE [LARGE SCALE GENOMIC DNA]</scope>
</reference>
<gene>
    <name evidence="1" type="ORF">BN715_00423</name>
</gene>
<accession>R7MS92</accession>
<dbReference type="Proteomes" id="UP000017908">
    <property type="component" value="Unassembled WGS sequence"/>
</dbReference>
<dbReference type="EMBL" id="CBKE010000008">
    <property type="protein sequence ID" value="CDF04049.1"/>
    <property type="molecule type" value="Genomic_DNA"/>
</dbReference>
<dbReference type="AlphaFoldDB" id="R7MS92"/>
<proteinExistence type="predicted"/>
<comment type="caution">
    <text evidence="1">The sequence shown here is derived from an EMBL/GenBank/DDBJ whole genome shotgun (WGS) entry which is preliminary data.</text>
</comment>
<protein>
    <recommendedName>
        <fullName evidence="2">Phage tail sheath protein</fullName>
    </recommendedName>
</protein>
<evidence type="ECO:0008006" key="2">
    <source>
        <dbReference type="Google" id="ProtNLM"/>
    </source>
</evidence>
<evidence type="ECO:0000313" key="1">
    <source>
        <dbReference type="EMBL" id="CDF04049.1"/>
    </source>
</evidence>
<organism evidence="1">
    <name type="scientific">Megasphaera elsdenii CAG:570</name>
    <dbReference type="NCBI Taxonomy" id="1263087"/>
    <lineage>
        <taxon>Bacteria</taxon>
        <taxon>Bacillati</taxon>
        <taxon>Bacillota</taxon>
        <taxon>Negativicutes</taxon>
        <taxon>Veillonellales</taxon>
        <taxon>Veillonellaceae</taxon>
        <taxon>Megasphaera</taxon>
    </lineage>
</organism>
<name>R7MS92_MEGEL</name>
<sequence>MASKAVTVANKTTTIADDVILSSLTVSAASSGTAAKAGTDYTAAYDDDGNVLITLLKDGALASATSVYVAYDAIDTSLIKDADIIGGVGSDDTATGLELIDMIYPKFSLVPGLLAAPGWSQHPEVAAVMEAKSKKFNSLFSCTVLLDIDTMQVKSYSGCNMWKTGNGYTHNNEYVGWPMGRIGDHCYYMSTLAMGRIGQTDADNDDVPYESPSNKTLPITGLCLKDGTEVTLDLTRANLLNSQGIVTALTSPAGWVLWGNYTGAYPSTTDPKDVFLCVRRMFDWDDTVFVLTYWNRLDKPGKPRNIKTILDSERIRLNGLISREYILGGSIDFLEEENPTTDLEAGIFRFHKKRTPPVPMQEIDSISEYDTAAFTALFE</sequence>